<feature type="compositionally biased region" description="Basic and acidic residues" evidence="1">
    <location>
        <begin position="37"/>
        <end position="46"/>
    </location>
</feature>
<dbReference type="EMBL" id="SUME01000002">
    <property type="protein sequence ID" value="TJZ61996.1"/>
    <property type="molecule type" value="Genomic_DNA"/>
</dbReference>
<feature type="region of interest" description="Disordered" evidence="1">
    <location>
        <begin position="1"/>
        <end position="50"/>
    </location>
</feature>
<evidence type="ECO:0000313" key="2">
    <source>
        <dbReference type="EMBL" id="TJZ61996.1"/>
    </source>
</evidence>
<feature type="compositionally biased region" description="Basic and acidic residues" evidence="1">
    <location>
        <begin position="1"/>
        <end position="15"/>
    </location>
</feature>
<sequence>MPIEPCHDQENEKTPDNNPDPPVLHRSTGDPCPVAEQRAEPYRAEHPPPGLWLGCRVTGQAGRLGEPQGAVLRRPGPAVADGRLAGQPWQEGHRSAYRIRPVWPGNQKIPALCRADGQRRELQARGQGQPAGLLQADWMGQPRKEDRPPLRGVGVRPEPAGPCA</sequence>
<proteinExistence type="predicted"/>
<gene>
    <name evidence="2" type="ORF">FAZ15_05650</name>
</gene>
<accession>A0A4U0P3Q6</accession>
<feature type="region of interest" description="Disordered" evidence="1">
    <location>
        <begin position="120"/>
        <end position="164"/>
    </location>
</feature>
<organism evidence="2 3">
    <name type="scientific">Sphingobacterium olei</name>
    <dbReference type="NCBI Taxonomy" id="2571155"/>
    <lineage>
        <taxon>Bacteria</taxon>
        <taxon>Pseudomonadati</taxon>
        <taxon>Bacteroidota</taxon>
        <taxon>Sphingobacteriia</taxon>
        <taxon>Sphingobacteriales</taxon>
        <taxon>Sphingobacteriaceae</taxon>
        <taxon>Sphingobacterium</taxon>
    </lineage>
</organism>
<comment type="caution">
    <text evidence="2">The sequence shown here is derived from an EMBL/GenBank/DDBJ whole genome shotgun (WGS) entry which is preliminary data.</text>
</comment>
<feature type="region of interest" description="Disordered" evidence="1">
    <location>
        <begin position="67"/>
        <end position="92"/>
    </location>
</feature>
<dbReference type="AlphaFoldDB" id="A0A4U0P3Q6"/>
<protein>
    <submittedName>
        <fullName evidence="2">Uncharacterized protein</fullName>
    </submittedName>
</protein>
<keyword evidence="3" id="KW-1185">Reference proteome</keyword>
<evidence type="ECO:0000256" key="1">
    <source>
        <dbReference type="SAM" id="MobiDB-lite"/>
    </source>
</evidence>
<dbReference type="Proteomes" id="UP000306808">
    <property type="component" value="Unassembled WGS sequence"/>
</dbReference>
<evidence type="ECO:0000313" key="3">
    <source>
        <dbReference type="Proteomes" id="UP000306808"/>
    </source>
</evidence>
<name>A0A4U0P3Q6_9SPHI</name>
<reference evidence="2 3" key="1">
    <citation type="submission" date="2019-04" db="EMBL/GenBank/DDBJ databases">
        <title>Sphingobacterium olei sp. nov., isolated from oil-contaminated soil.</title>
        <authorList>
            <person name="Liu B."/>
        </authorList>
    </citation>
    <scope>NUCLEOTIDE SEQUENCE [LARGE SCALE GENOMIC DNA]</scope>
    <source>
        <strain evidence="2 3">HAL-9</strain>
    </source>
</reference>